<feature type="non-terminal residue" evidence="12">
    <location>
        <position position="1"/>
    </location>
</feature>
<evidence type="ECO:0000256" key="1">
    <source>
        <dbReference type="ARBA" id="ARBA00023002"/>
    </source>
</evidence>
<dbReference type="SUPFAM" id="SSF51735">
    <property type="entry name" value="NAD(P)-binding Rossmann-fold domains"/>
    <property type="match status" value="1"/>
</dbReference>
<keyword evidence="1" id="KW-0560">Oxidoreductase</keyword>
<proteinExistence type="inferred from homology"/>
<comment type="similarity">
    <text evidence="2">Belongs to the short-chain dehydrogenases/reductases (SDR) family. 17-beta-HSD 3 subfamily.</text>
</comment>
<evidence type="ECO:0000256" key="8">
    <source>
        <dbReference type="ARBA" id="ARBA00044349"/>
    </source>
</evidence>
<evidence type="ECO:0000313" key="12">
    <source>
        <dbReference type="EMBL" id="KAK7495229.1"/>
    </source>
</evidence>
<dbReference type="EMBL" id="JACVVK020000076">
    <property type="protein sequence ID" value="KAK7495229.1"/>
    <property type="molecule type" value="Genomic_DNA"/>
</dbReference>
<evidence type="ECO:0000256" key="9">
    <source>
        <dbReference type="ARBA" id="ARBA00045650"/>
    </source>
</evidence>
<dbReference type="PANTHER" id="PTHR43086">
    <property type="entry name" value="VERY-LONG-CHAIN 3-OXOOACYL-COA REDUCTASE"/>
    <property type="match status" value="1"/>
</dbReference>
<name>A0ABD0L7A5_9CAEN</name>
<evidence type="ECO:0000256" key="3">
    <source>
        <dbReference type="ARBA" id="ARBA00043812"/>
    </source>
</evidence>
<dbReference type="GO" id="GO:0035527">
    <property type="term" value="F:3-hydroxypropionate dehydrogenase (NADP+) activity"/>
    <property type="evidence" value="ECO:0007669"/>
    <property type="project" value="UniProtKB-EC"/>
</dbReference>
<evidence type="ECO:0000256" key="10">
    <source>
        <dbReference type="ARBA" id="ARBA00047274"/>
    </source>
</evidence>
<reference evidence="12 13" key="1">
    <citation type="journal article" date="2023" name="Sci. Data">
        <title>Genome assembly of the Korean intertidal mud-creeper Batillaria attramentaria.</title>
        <authorList>
            <person name="Patra A.K."/>
            <person name="Ho P.T."/>
            <person name="Jun S."/>
            <person name="Lee S.J."/>
            <person name="Kim Y."/>
            <person name="Won Y.J."/>
        </authorList>
    </citation>
    <scope>NUCLEOTIDE SEQUENCE [LARGE SCALE GENOMIC DNA]</scope>
    <source>
        <strain evidence="12">Wonlab-2016</strain>
    </source>
</reference>
<dbReference type="EC" id="1.1.1.298" evidence="4"/>
<dbReference type="EC" id="1.1.1.381" evidence="5"/>
<dbReference type="InterPro" id="IPR020904">
    <property type="entry name" value="Sc_DH/Rdtase_CS"/>
</dbReference>
<comment type="function">
    <text evidence="9">NADP-dependent dehydrogenase with broad substrate specificity acting on 3-hydroxy acids. Catalyzes the NADP-dependent oxidation of L-allo-threonine to L-2-amino-3-keto-butyrate, which is spontaneously decarboxylated into aminoacetone. Also acts on D-threonine, L-serine, D-serine, D-3-hydroxyisobutyrate, L-3-hydroxyisobutyrate, D-glycerate and L-glycerate. Able to catalyze the reduction of the malonic semialdehyde to 3-hydroxypropionic acid. YdfG is apparently supplementing RutE, the presumed malonic semialdehyde reductase involved in pyrimidine degradation since both are able to detoxify malonic semialdehyde.</text>
</comment>
<dbReference type="InterPro" id="IPR057326">
    <property type="entry name" value="KR_dom"/>
</dbReference>
<dbReference type="InterPro" id="IPR036291">
    <property type="entry name" value="NAD(P)-bd_dom_sf"/>
</dbReference>
<dbReference type="Gene3D" id="3.40.50.720">
    <property type="entry name" value="NAD(P)-binding Rossmann-like Domain"/>
    <property type="match status" value="1"/>
</dbReference>
<dbReference type="Proteomes" id="UP001519460">
    <property type="component" value="Unassembled WGS sequence"/>
</dbReference>
<evidence type="ECO:0000256" key="7">
    <source>
        <dbReference type="ARBA" id="ARBA00044271"/>
    </source>
</evidence>
<dbReference type="FunFam" id="3.40.50.720:FF:000047">
    <property type="entry name" value="NADP-dependent L-serine/L-allo-threonine dehydrogenase"/>
    <property type="match status" value="1"/>
</dbReference>
<dbReference type="SMART" id="SM00822">
    <property type="entry name" value="PKS_KR"/>
    <property type="match status" value="1"/>
</dbReference>
<feature type="domain" description="Ketoreductase" evidence="11">
    <location>
        <begin position="7"/>
        <end position="186"/>
    </location>
</feature>
<comment type="caution">
    <text evidence="12">The sequence shown here is derived from an EMBL/GenBank/DDBJ whole genome shotgun (WGS) entry which is preliminary data.</text>
</comment>
<evidence type="ECO:0000313" key="13">
    <source>
        <dbReference type="Proteomes" id="UP001519460"/>
    </source>
</evidence>
<organism evidence="12 13">
    <name type="scientific">Batillaria attramentaria</name>
    <dbReference type="NCBI Taxonomy" id="370345"/>
    <lineage>
        <taxon>Eukaryota</taxon>
        <taxon>Metazoa</taxon>
        <taxon>Spiralia</taxon>
        <taxon>Lophotrochozoa</taxon>
        <taxon>Mollusca</taxon>
        <taxon>Gastropoda</taxon>
        <taxon>Caenogastropoda</taxon>
        <taxon>Sorbeoconcha</taxon>
        <taxon>Cerithioidea</taxon>
        <taxon>Batillariidae</taxon>
        <taxon>Batillaria</taxon>
    </lineage>
</organism>
<evidence type="ECO:0000256" key="5">
    <source>
        <dbReference type="ARBA" id="ARBA00044059"/>
    </source>
</evidence>
<evidence type="ECO:0000256" key="6">
    <source>
        <dbReference type="ARBA" id="ARBA00044065"/>
    </source>
</evidence>
<protein>
    <recommendedName>
        <fullName evidence="6">NADP-dependent 3-hydroxy acid dehydrogenase YdfG</fullName>
        <ecNumber evidence="4">1.1.1.298</ecNumber>
        <ecNumber evidence="5">1.1.1.381</ecNumber>
    </recommendedName>
    <alternativeName>
        <fullName evidence="8">L-allo-threonine dehydrogenase</fullName>
    </alternativeName>
    <alternativeName>
        <fullName evidence="7">Malonic semialdehyde reductase</fullName>
    </alternativeName>
</protein>
<dbReference type="Pfam" id="PF00106">
    <property type="entry name" value="adh_short"/>
    <property type="match status" value="1"/>
</dbReference>
<evidence type="ECO:0000256" key="4">
    <source>
        <dbReference type="ARBA" id="ARBA00044050"/>
    </source>
</evidence>
<keyword evidence="13" id="KW-1185">Reference proteome</keyword>
<evidence type="ECO:0000256" key="2">
    <source>
        <dbReference type="ARBA" id="ARBA00038261"/>
    </source>
</evidence>
<dbReference type="GO" id="GO:0006629">
    <property type="term" value="P:lipid metabolic process"/>
    <property type="evidence" value="ECO:0007669"/>
    <property type="project" value="UniProtKB-ARBA"/>
</dbReference>
<dbReference type="PRINTS" id="PR00081">
    <property type="entry name" value="GDHRDH"/>
</dbReference>
<sequence>SKPLSDRVAIVTGASSGIGAAIAQALATAGARVAMAARREDKLRELEKKISDEGGVAISVKTDVLDRKQVQELVQQTEMALGPADILVNAAGVMYYTLMKNLHQDEWDRTIDINCKGVTNCIASVLDGMVKRECGHIINISSDAGRKGFAGLAVYSGTKFFVEGLSQAMRSELADTGVKITCIQPGDVLTPLFGLSTDKEAIEKYNMSEKHKCLEPIDIARAVVFAASTPEYVAVNEVMVQPRDAPL</sequence>
<evidence type="ECO:0000259" key="11">
    <source>
        <dbReference type="SMART" id="SM00822"/>
    </source>
</evidence>
<dbReference type="InterPro" id="IPR002347">
    <property type="entry name" value="SDR_fam"/>
</dbReference>
<comment type="catalytic activity">
    <reaction evidence="3">
        <text>L-allo-threonine + NADP(+) = aminoacetone + CO2 + NADPH</text>
        <dbReference type="Rhea" id="RHEA:43524"/>
        <dbReference type="ChEBI" id="CHEBI:16526"/>
        <dbReference type="ChEBI" id="CHEBI:57783"/>
        <dbReference type="ChEBI" id="CHEBI:58320"/>
        <dbReference type="ChEBI" id="CHEBI:58349"/>
        <dbReference type="ChEBI" id="CHEBI:58585"/>
        <dbReference type="EC" id="1.1.1.381"/>
    </reaction>
</comment>
<dbReference type="PANTHER" id="PTHR43086:SF3">
    <property type="entry name" value="NADP-DEPENDENT 3-HYDROXY ACID DEHYDROGENASE YDFG"/>
    <property type="match status" value="1"/>
</dbReference>
<dbReference type="AlphaFoldDB" id="A0ABD0L7A5"/>
<accession>A0ABD0L7A5</accession>
<gene>
    <name evidence="12" type="ORF">BaRGS_00013411</name>
</gene>
<comment type="catalytic activity">
    <reaction evidence="10">
        <text>3-hydroxypropanoate + NADP(+) = 3-oxopropanoate + NADPH + H(+)</text>
        <dbReference type="Rhea" id="RHEA:26438"/>
        <dbReference type="ChEBI" id="CHEBI:15378"/>
        <dbReference type="ChEBI" id="CHEBI:16510"/>
        <dbReference type="ChEBI" id="CHEBI:33190"/>
        <dbReference type="ChEBI" id="CHEBI:57783"/>
        <dbReference type="ChEBI" id="CHEBI:58349"/>
        <dbReference type="EC" id="1.1.1.298"/>
    </reaction>
</comment>
<dbReference type="PIRSF" id="PIRSF000126">
    <property type="entry name" value="11-beta-HSD1"/>
    <property type="match status" value="1"/>
</dbReference>
<dbReference type="PRINTS" id="PR00080">
    <property type="entry name" value="SDRFAMILY"/>
</dbReference>
<dbReference type="PROSITE" id="PS00061">
    <property type="entry name" value="ADH_SHORT"/>
    <property type="match status" value="1"/>
</dbReference>